<name>A0ABT5VDT1_9BACI</name>
<keyword evidence="1" id="KW-1133">Transmembrane helix</keyword>
<dbReference type="RefSeq" id="WP_275118208.1">
    <property type="nucleotide sequence ID" value="NZ_JAOTPO010000005.1"/>
</dbReference>
<feature type="transmembrane region" description="Helical" evidence="1">
    <location>
        <begin position="206"/>
        <end position="227"/>
    </location>
</feature>
<evidence type="ECO:0000256" key="1">
    <source>
        <dbReference type="SAM" id="Phobius"/>
    </source>
</evidence>
<proteinExistence type="predicted"/>
<organism evidence="2 3">
    <name type="scientific">Alkalihalobacterium chitinilyticum</name>
    <dbReference type="NCBI Taxonomy" id="2980103"/>
    <lineage>
        <taxon>Bacteria</taxon>
        <taxon>Bacillati</taxon>
        <taxon>Bacillota</taxon>
        <taxon>Bacilli</taxon>
        <taxon>Bacillales</taxon>
        <taxon>Bacillaceae</taxon>
        <taxon>Alkalihalobacterium</taxon>
    </lineage>
</organism>
<accession>A0ABT5VDT1</accession>
<sequence>MNHHLTIQGLDAFHIDSYGLAFIIKLVEKRAEIDLAIVREKITQEQQKLPEKRQSKTNGGVANILKGSYNNIKHTYDSWRADSLRKELTDKKQWLTLWSEQAWATLNHDQSLKQATIEELKNAFLQHKENEYKLYLILQEAALTPIYAELEGFPKGLSERDMNKGLEVISTECGFSNEVGKSIIKNTGNFLKEVNNYWGRVIKWSIAGTGAALLTAGLAAPAIAAAIGGTMGLAGAAATSAGLAAIGGGAIAHGGLGMAGGLQILIGGGALLGAVGGGSIANFISKLPKDAIAVSMVKIINYVMYLRTHYSKNDFYANQLSHRVIQAFLLFKHQAETDFLLNRDIISETENTRKALDIMNITLKKLGNI</sequence>
<evidence type="ECO:0008006" key="4">
    <source>
        <dbReference type="Google" id="ProtNLM"/>
    </source>
</evidence>
<gene>
    <name evidence="2" type="ORF">N7Z68_09330</name>
</gene>
<reference evidence="2" key="1">
    <citation type="submission" date="2024-05" db="EMBL/GenBank/DDBJ databases">
        <title>Alkalihalobacillus sp. strain MEB203 novel alkaliphilic bacterium from Lonar Lake, India.</title>
        <authorList>
            <person name="Joshi A."/>
            <person name="Thite S."/>
            <person name="Mengade P."/>
        </authorList>
    </citation>
    <scope>NUCLEOTIDE SEQUENCE</scope>
    <source>
        <strain evidence="2">MEB 203</strain>
    </source>
</reference>
<dbReference type="Proteomes" id="UP001148125">
    <property type="component" value="Unassembled WGS sequence"/>
</dbReference>
<dbReference type="EMBL" id="JAOTPO010000005">
    <property type="protein sequence ID" value="MDE5413589.1"/>
    <property type="molecule type" value="Genomic_DNA"/>
</dbReference>
<keyword evidence="3" id="KW-1185">Reference proteome</keyword>
<evidence type="ECO:0000313" key="3">
    <source>
        <dbReference type="Proteomes" id="UP001148125"/>
    </source>
</evidence>
<keyword evidence="1" id="KW-0472">Membrane</keyword>
<feature type="transmembrane region" description="Helical" evidence="1">
    <location>
        <begin position="233"/>
        <end position="252"/>
    </location>
</feature>
<comment type="caution">
    <text evidence="2">The sequence shown here is derived from an EMBL/GenBank/DDBJ whole genome shotgun (WGS) entry which is preliminary data.</text>
</comment>
<keyword evidence="1" id="KW-0812">Transmembrane</keyword>
<evidence type="ECO:0000313" key="2">
    <source>
        <dbReference type="EMBL" id="MDE5413589.1"/>
    </source>
</evidence>
<protein>
    <recommendedName>
        <fullName evidence="4">Glycine zipper family protein</fullName>
    </recommendedName>
</protein>
<feature type="transmembrane region" description="Helical" evidence="1">
    <location>
        <begin position="264"/>
        <end position="285"/>
    </location>
</feature>